<dbReference type="PANTHER" id="PTHR48086">
    <property type="entry name" value="SODIUM/PROLINE SYMPORTER-RELATED"/>
    <property type="match status" value="1"/>
</dbReference>
<comment type="caution">
    <text evidence="15">The sequence shown here is derived from an EMBL/GenBank/DDBJ whole genome shotgun (WGS) entry which is preliminary data.</text>
</comment>
<comment type="similarity">
    <text evidence="2 13">Belongs to the sodium:solute symporter (SSF) (TC 2.A.21) family.</text>
</comment>
<evidence type="ECO:0000313" key="16">
    <source>
        <dbReference type="Proteomes" id="UP000626844"/>
    </source>
</evidence>
<organism evidence="15 16">
    <name type="scientific">Metabacillus arenae</name>
    <dbReference type="NCBI Taxonomy" id="2771434"/>
    <lineage>
        <taxon>Bacteria</taxon>
        <taxon>Bacillati</taxon>
        <taxon>Bacillota</taxon>
        <taxon>Bacilli</taxon>
        <taxon>Bacillales</taxon>
        <taxon>Bacillaceae</taxon>
        <taxon>Metabacillus</taxon>
    </lineage>
</organism>
<keyword evidence="9" id="KW-0406">Ion transport</keyword>
<proteinExistence type="inferred from homology"/>
<evidence type="ECO:0000256" key="1">
    <source>
        <dbReference type="ARBA" id="ARBA00004651"/>
    </source>
</evidence>
<keyword evidence="4" id="KW-1003">Cell membrane</keyword>
<feature type="transmembrane region" description="Helical" evidence="14">
    <location>
        <begin position="320"/>
        <end position="342"/>
    </location>
</feature>
<evidence type="ECO:0000256" key="4">
    <source>
        <dbReference type="ARBA" id="ARBA00022475"/>
    </source>
</evidence>
<comment type="subcellular location">
    <subcellularLocation>
        <location evidence="1">Cell membrane</location>
        <topology evidence="1">Multi-pass membrane protein</topology>
    </subcellularLocation>
</comment>
<keyword evidence="7 14" id="KW-1133">Transmembrane helix</keyword>
<feature type="transmembrane region" description="Helical" evidence="14">
    <location>
        <begin position="424"/>
        <end position="444"/>
    </location>
</feature>
<evidence type="ECO:0000256" key="11">
    <source>
        <dbReference type="ARBA" id="ARBA00023201"/>
    </source>
</evidence>
<dbReference type="InterPro" id="IPR050277">
    <property type="entry name" value="Sodium:Solute_Symporter"/>
</dbReference>
<dbReference type="Gene3D" id="1.20.1730.10">
    <property type="entry name" value="Sodium/glucose cotransporter"/>
    <property type="match status" value="1"/>
</dbReference>
<feature type="transmembrane region" description="Helical" evidence="14">
    <location>
        <begin position="6"/>
        <end position="25"/>
    </location>
</feature>
<keyword evidence="5 14" id="KW-0812">Transmembrane</keyword>
<dbReference type="AlphaFoldDB" id="A0A926RXL9"/>
<feature type="transmembrane region" description="Helical" evidence="14">
    <location>
        <begin position="46"/>
        <end position="68"/>
    </location>
</feature>
<evidence type="ECO:0000313" key="15">
    <source>
        <dbReference type="EMBL" id="MBD1382023.1"/>
    </source>
</evidence>
<evidence type="ECO:0000256" key="13">
    <source>
        <dbReference type="RuleBase" id="RU362091"/>
    </source>
</evidence>
<feature type="transmembrane region" description="Helical" evidence="14">
    <location>
        <begin position="277"/>
        <end position="300"/>
    </location>
</feature>
<evidence type="ECO:0000256" key="6">
    <source>
        <dbReference type="ARBA" id="ARBA00022847"/>
    </source>
</evidence>
<dbReference type="GO" id="GO:0006814">
    <property type="term" value="P:sodium ion transport"/>
    <property type="evidence" value="ECO:0007669"/>
    <property type="project" value="UniProtKB-KW"/>
</dbReference>
<evidence type="ECO:0000256" key="12">
    <source>
        <dbReference type="ARBA" id="ARBA00033708"/>
    </source>
</evidence>
<dbReference type="Pfam" id="PF00474">
    <property type="entry name" value="SSF"/>
    <property type="match status" value="1"/>
</dbReference>
<feature type="transmembrane region" description="Helical" evidence="14">
    <location>
        <begin position="450"/>
        <end position="470"/>
    </location>
</feature>
<dbReference type="PROSITE" id="PS50283">
    <property type="entry name" value="NA_SOLUT_SYMP_3"/>
    <property type="match status" value="1"/>
</dbReference>
<keyword evidence="3" id="KW-0813">Transport</keyword>
<dbReference type="CDD" id="cd10322">
    <property type="entry name" value="SLC5sbd"/>
    <property type="match status" value="1"/>
</dbReference>
<evidence type="ECO:0000256" key="5">
    <source>
        <dbReference type="ARBA" id="ARBA00022692"/>
    </source>
</evidence>
<evidence type="ECO:0000256" key="14">
    <source>
        <dbReference type="SAM" id="Phobius"/>
    </source>
</evidence>
<feature type="transmembrane region" description="Helical" evidence="14">
    <location>
        <begin position="237"/>
        <end position="256"/>
    </location>
</feature>
<keyword evidence="11" id="KW-0739">Sodium transport</keyword>
<dbReference type="InterPro" id="IPR038377">
    <property type="entry name" value="Na/Glc_symporter_sf"/>
</dbReference>
<feature type="transmembrane region" description="Helical" evidence="14">
    <location>
        <begin position="160"/>
        <end position="177"/>
    </location>
</feature>
<keyword evidence="6" id="KW-0769">Symport</keyword>
<gene>
    <name evidence="15" type="ORF">IC621_17480</name>
</gene>
<accession>A0A926RXL9</accession>
<dbReference type="Proteomes" id="UP000626844">
    <property type="component" value="Unassembled WGS sequence"/>
</dbReference>
<name>A0A926RXL9_9BACI</name>
<feature type="transmembrane region" description="Helical" evidence="14">
    <location>
        <begin position="74"/>
        <end position="95"/>
    </location>
</feature>
<feature type="transmembrane region" description="Helical" evidence="14">
    <location>
        <begin position="189"/>
        <end position="217"/>
    </location>
</feature>
<dbReference type="GO" id="GO:0005886">
    <property type="term" value="C:plasma membrane"/>
    <property type="evidence" value="ECO:0007669"/>
    <property type="project" value="UniProtKB-SubCell"/>
</dbReference>
<feature type="transmembrane region" description="Helical" evidence="14">
    <location>
        <begin position="391"/>
        <end position="417"/>
    </location>
</feature>
<keyword evidence="8" id="KW-0915">Sodium</keyword>
<dbReference type="RefSeq" id="WP_191159793.1">
    <property type="nucleotide sequence ID" value="NZ_JACXAI010000024.1"/>
</dbReference>
<dbReference type="EMBL" id="JACXAI010000024">
    <property type="protein sequence ID" value="MBD1382023.1"/>
    <property type="molecule type" value="Genomic_DNA"/>
</dbReference>
<keyword evidence="16" id="KW-1185">Reference proteome</keyword>
<evidence type="ECO:0000256" key="3">
    <source>
        <dbReference type="ARBA" id="ARBA00022448"/>
    </source>
</evidence>
<comment type="catalytic activity">
    <reaction evidence="12">
        <text>L-proline(in) + Na(+)(in) = L-proline(out) + Na(+)(out)</text>
        <dbReference type="Rhea" id="RHEA:28967"/>
        <dbReference type="ChEBI" id="CHEBI:29101"/>
        <dbReference type="ChEBI" id="CHEBI:60039"/>
    </reaction>
</comment>
<feature type="transmembrane region" description="Helical" evidence="14">
    <location>
        <begin position="366"/>
        <end position="385"/>
    </location>
</feature>
<evidence type="ECO:0000256" key="8">
    <source>
        <dbReference type="ARBA" id="ARBA00023053"/>
    </source>
</evidence>
<sequence>MTVIIIIFSCLILTLGIGLLPAIGAKKVNEKLSVDEFFLGKRGLGVVLIFFTTMATWYSSSLFLGAVAEVYTKGLQWMFGFTSSAIAGLVFFFLGPKIKEISDRKQYITQADMFIDRFKSNTMGYLASLIGIIFMIPYIVVQMVGTGYILEVFTDGKIPYWLGVLIGLLICLTFIYFGGVRSVAWTDVFLGILFLISIWGVVALITIKGFGTVPNLFRQAELKVPELLTMPGPEGVTWTYFLSMTWVIGLGGYMWPHLFMRIYASDSVKSVRKVGSFIIFASLFAQLPIVFGALVAAVLLPNLDAPDTALLVLANQFAPPWVIGILGAGGIAASLSTVNSLIHAEGVLISKDLYSKIAKKDAQDDSVLKVSRLCIVLICILSYFLSLTKPAFLWTILAQAYGGVCQFFPLTIAALYWKKVTKEGAITGFIVGIATSLFFTFGPIPAPFGIVPQMWGMLANTVCLVAVSLLTQSAQNQKITNQFFLQQ</sequence>
<reference evidence="15" key="1">
    <citation type="submission" date="2020-09" db="EMBL/GenBank/DDBJ databases">
        <title>A novel bacterium of genus Bacillus, isolated from South China Sea.</title>
        <authorList>
            <person name="Huang H."/>
            <person name="Mo K."/>
            <person name="Hu Y."/>
        </authorList>
    </citation>
    <scope>NUCLEOTIDE SEQUENCE</scope>
    <source>
        <strain evidence="15">IB182487</strain>
    </source>
</reference>
<dbReference type="InterPro" id="IPR001734">
    <property type="entry name" value="Na/solute_symporter"/>
</dbReference>
<feature type="transmembrane region" description="Helical" evidence="14">
    <location>
        <begin position="123"/>
        <end position="140"/>
    </location>
</feature>
<dbReference type="GO" id="GO:0015293">
    <property type="term" value="F:symporter activity"/>
    <property type="evidence" value="ECO:0007669"/>
    <property type="project" value="UniProtKB-KW"/>
</dbReference>
<keyword evidence="10 14" id="KW-0472">Membrane</keyword>
<evidence type="ECO:0000256" key="2">
    <source>
        <dbReference type="ARBA" id="ARBA00006434"/>
    </source>
</evidence>
<dbReference type="PANTHER" id="PTHR48086:SF3">
    <property type="entry name" value="SODIUM_PROLINE SYMPORTER"/>
    <property type="match status" value="1"/>
</dbReference>
<evidence type="ECO:0000256" key="9">
    <source>
        <dbReference type="ARBA" id="ARBA00023065"/>
    </source>
</evidence>
<protein>
    <submittedName>
        <fullName evidence="15">Sodium:solute symporter family protein</fullName>
    </submittedName>
</protein>
<evidence type="ECO:0000256" key="10">
    <source>
        <dbReference type="ARBA" id="ARBA00023136"/>
    </source>
</evidence>
<evidence type="ECO:0000256" key="7">
    <source>
        <dbReference type="ARBA" id="ARBA00022989"/>
    </source>
</evidence>